<gene>
    <name evidence="8" type="primary">dhbC</name>
    <name evidence="8" type="ORF">CMASS_04685</name>
</gene>
<sequence>MRRRSAALVNLGHMFADRPHTAPDFLLSRSTGSVRAFGAARTFTDAHAAAAALKCGEADMVVGALPFNSDDKAALTQPVEVQREPGPLEPPAHFRGRGVRAAITGMDPDPAEHLRRVEAAISTIRSSTLEKVVLARAVDVEFTEAVDPRVIAARLIDKSANRDGFLADLSPAGRDGASLVGSSPEVLIKREGRTVSAFPLAGSAPRSSDPTADHAAADSLRGSAKDQSEHRFVVEHLRRVLAPLCAELDIPDTPQLTSTTEMWHLGTPITGTLRDSSITALELAMDVHPTPAICGTPAAAAEALIQTAESDRGFYAGAVGWCDSSGDGEYMVAIRCAEVAADWRHARTWAGGGIVADSDPDGELKETTAKLRTILTSLGL</sequence>
<evidence type="ECO:0000313" key="8">
    <source>
        <dbReference type="EMBL" id="WCZ32387.1"/>
    </source>
</evidence>
<dbReference type="EC" id="5.4.4.2" evidence="3"/>
<dbReference type="EMBL" id="CP063189">
    <property type="protein sequence ID" value="WCZ32387.1"/>
    <property type="molecule type" value="Genomic_DNA"/>
</dbReference>
<evidence type="ECO:0000256" key="6">
    <source>
        <dbReference type="SAM" id="MobiDB-lite"/>
    </source>
</evidence>
<reference evidence="8 9" key="1">
    <citation type="submission" date="2020-10" db="EMBL/GenBank/DDBJ databases">
        <title>Complete genome sequence of Corynebacterium massiliense DSM 45435, type strain of Corynebacterium massiliense.</title>
        <authorList>
            <person name="Busche T."/>
            <person name="Kalinowski J."/>
            <person name="Ruckert C."/>
        </authorList>
    </citation>
    <scope>NUCLEOTIDE SEQUENCE [LARGE SCALE GENOMIC DNA]</scope>
    <source>
        <strain evidence="8 9">DSM 45435</strain>
    </source>
</reference>
<accession>A0ABY7UA68</accession>
<name>A0ABY7UA68_9CORY</name>
<evidence type="ECO:0000259" key="7">
    <source>
        <dbReference type="Pfam" id="PF00425"/>
    </source>
</evidence>
<proteinExistence type="inferred from homology"/>
<dbReference type="Proteomes" id="UP001220064">
    <property type="component" value="Chromosome"/>
</dbReference>
<organism evidence="8 9">
    <name type="scientific">Corynebacterium massiliense DSM 45435</name>
    <dbReference type="NCBI Taxonomy" id="1121364"/>
    <lineage>
        <taxon>Bacteria</taxon>
        <taxon>Bacillati</taxon>
        <taxon>Actinomycetota</taxon>
        <taxon>Actinomycetes</taxon>
        <taxon>Mycobacteriales</taxon>
        <taxon>Corynebacteriaceae</taxon>
        <taxon>Corynebacterium</taxon>
    </lineage>
</organism>
<evidence type="ECO:0000313" key="9">
    <source>
        <dbReference type="Proteomes" id="UP001220064"/>
    </source>
</evidence>
<dbReference type="Pfam" id="PF00425">
    <property type="entry name" value="Chorismate_bind"/>
    <property type="match status" value="1"/>
</dbReference>
<dbReference type="PANTHER" id="PTHR42839">
    <property type="entry name" value="ISOCHORISMATE SYNTHASE ENTC"/>
    <property type="match status" value="1"/>
</dbReference>
<dbReference type="InterPro" id="IPR004561">
    <property type="entry name" value="IsoChor_synthase"/>
</dbReference>
<keyword evidence="4 8" id="KW-0413">Isomerase</keyword>
<evidence type="ECO:0000256" key="5">
    <source>
        <dbReference type="ARBA" id="ARBA00041564"/>
    </source>
</evidence>
<keyword evidence="9" id="KW-1185">Reference proteome</keyword>
<dbReference type="GO" id="GO:0008909">
    <property type="term" value="F:isochorismate synthase activity"/>
    <property type="evidence" value="ECO:0007669"/>
    <property type="project" value="UniProtKB-EC"/>
</dbReference>
<comment type="catalytic activity">
    <reaction evidence="1">
        <text>chorismate = isochorismate</text>
        <dbReference type="Rhea" id="RHEA:18985"/>
        <dbReference type="ChEBI" id="CHEBI:29748"/>
        <dbReference type="ChEBI" id="CHEBI:29780"/>
        <dbReference type="EC" id="5.4.4.2"/>
    </reaction>
</comment>
<dbReference type="PANTHER" id="PTHR42839:SF2">
    <property type="entry name" value="ISOCHORISMATE SYNTHASE ENTC"/>
    <property type="match status" value="1"/>
</dbReference>
<dbReference type="SUPFAM" id="SSF56322">
    <property type="entry name" value="ADC synthase"/>
    <property type="match status" value="1"/>
</dbReference>
<feature type="domain" description="Chorismate-utilising enzyme C-terminal" evidence="7">
    <location>
        <begin position="111"/>
        <end position="370"/>
    </location>
</feature>
<feature type="region of interest" description="Disordered" evidence="6">
    <location>
        <begin position="199"/>
        <end position="224"/>
    </location>
</feature>
<evidence type="ECO:0000256" key="2">
    <source>
        <dbReference type="ARBA" id="ARBA00005297"/>
    </source>
</evidence>
<evidence type="ECO:0000256" key="3">
    <source>
        <dbReference type="ARBA" id="ARBA00012824"/>
    </source>
</evidence>
<evidence type="ECO:0000256" key="4">
    <source>
        <dbReference type="ARBA" id="ARBA00023235"/>
    </source>
</evidence>
<dbReference type="NCBIfam" id="TIGR00543">
    <property type="entry name" value="isochor_syn"/>
    <property type="match status" value="1"/>
</dbReference>
<comment type="similarity">
    <text evidence="2">Belongs to the isochorismate synthase family.</text>
</comment>
<dbReference type="InterPro" id="IPR015890">
    <property type="entry name" value="Chorismate_C"/>
</dbReference>
<evidence type="ECO:0000256" key="1">
    <source>
        <dbReference type="ARBA" id="ARBA00000799"/>
    </source>
</evidence>
<protein>
    <recommendedName>
        <fullName evidence="3">isochorismate synthase</fullName>
        <ecNumber evidence="3">5.4.4.2</ecNumber>
    </recommendedName>
    <alternativeName>
        <fullName evidence="5">Isochorismate mutase</fullName>
    </alternativeName>
</protein>
<dbReference type="Gene3D" id="3.60.120.10">
    <property type="entry name" value="Anthranilate synthase"/>
    <property type="match status" value="1"/>
</dbReference>
<dbReference type="InterPro" id="IPR005801">
    <property type="entry name" value="ADC_synthase"/>
</dbReference>